<keyword evidence="6" id="KW-1185">Reference proteome</keyword>
<keyword evidence="3" id="KW-0472">Membrane</keyword>
<dbReference type="GO" id="GO:0006511">
    <property type="term" value="P:ubiquitin-dependent protein catabolic process"/>
    <property type="evidence" value="ECO:0007669"/>
    <property type="project" value="TreeGrafter"/>
</dbReference>
<evidence type="ECO:0000259" key="4">
    <source>
        <dbReference type="PROSITE" id="PS50089"/>
    </source>
</evidence>
<dbReference type="GO" id="GO:0008270">
    <property type="term" value="F:zinc ion binding"/>
    <property type="evidence" value="ECO:0007669"/>
    <property type="project" value="UniProtKB-KW"/>
</dbReference>
<keyword evidence="1" id="KW-0863">Zinc-finger</keyword>
<feature type="domain" description="RING-type" evidence="4">
    <location>
        <begin position="355"/>
        <end position="398"/>
    </location>
</feature>
<gene>
    <name evidence="5" type="ORF">DL546_004163</name>
</gene>
<evidence type="ECO:0000313" key="5">
    <source>
        <dbReference type="EMBL" id="RKU43718.1"/>
    </source>
</evidence>
<dbReference type="PROSITE" id="PS50089">
    <property type="entry name" value="ZF_RING_2"/>
    <property type="match status" value="1"/>
</dbReference>
<dbReference type="OrthoDB" id="21204at2759"/>
<dbReference type="PANTHER" id="PTHR22765">
    <property type="entry name" value="RING FINGER AND PROTEASE ASSOCIATED DOMAIN-CONTAINING"/>
    <property type="match status" value="1"/>
</dbReference>
<dbReference type="AlphaFoldDB" id="A0A420Y749"/>
<dbReference type="SMART" id="SM00184">
    <property type="entry name" value="RING"/>
    <property type="match status" value="1"/>
</dbReference>
<protein>
    <recommendedName>
        <fullName evidence="4">RING-type domain-containing protein</fullName>
    </recommendedName>
</protein>
<reference evidence="5 6" key="1">
    <citation type="submission" date="2018-08" db="EMBL/GenBank/DDBJ databases">
        <title>Draft genome of the lignicolous fungus Coniochaeta pulveracea.</title>
        <authorList>
            <person name="Borstlap C.J."/>
            <person name="De Witt R.N."/>
            <person name="Botha A."/>
            <person name="Volschenk H."/>
        </authorList>
    </citation>
    <scope>NUCLEOTIDE SEQUENCE [LARGE SCALE GENOMIC DNA]</scope>
    <source>
        <strain evidence="5 6">CAB683</strain>
    </source>
</reference>
<sequence>MSMNVDEISNVVLLFSNPAWKGTGTVPNTLIRNVTDSSLGYSSVVAGNVTVLASRYASTTNGDIQGLLYIPDLPAGSDCLSDVSEYVSSRAVRKADLPPTNFNLIAIAPWVTPECTRAFLASARTDPLRAFIFYRPSNSIHKPPPPSSSVWNLNDEGRWKTQNKFPILAVSGAYGQELMDQLGLYSGDLSEVPNGTDISAVYNADIEDYVRIWTRITVSEPSNLPNIWVFFLIIIGVFLAVIGGTSLLMHFAQRRRRIWLRRRVEQGEINLEGMGIKRLTVPPAEIDKFPLFTYDYKPPDLESLPTSPTSPRSTRTRSSRPRGTSMLDSPLPISVNGLDSPFASSHLATNHQPTCAICLEPYENRATIIRELPCGHIFHPDCIDEFLSECSSLCPLCKACMLPRGYCPPITNAMVRRERAIHKLRDRIEVDDVDDDDSPKGRMHSWRSNVMKNWLPAKNNDMQSRAGTIELRSAAAALADAARADHERTPSPGTDSGIRARARRRMRELAGTEMDDDEHGLPRWQRIRHRIFPGF</sequence>
<accession>A0A420Y749</accession>
<keyword evidence="1" id="KW-0862">Zinc</keyword>
<dbReference type="GO" id="GO:0061630">
    <property type="term" value="F:ubiquitin protein ligase activity"/>
    <property type="evidence" value="ECO:0007669"/>
    <property type="project" value="TreeGrafter"/>
</dbReference>
<dbReference type="SUPFAM" id="SSF57850">
    <property type="entry name" value="RING/U-box"/>
    <property type="match status" value="1"/>
</dbReference>
<dbReference type="CDD" id="cd16473">
    <property type="entry name" value="RING-H2_RNF103"/>
    <property type="match status" value="1"/>
</dbReference>
<proteinExistence type="predicted"/>
<dbReference type="GO" id="GO:0005737">
    <property type="term" value="C:cytoplasm"/>
    <property type="evidence" value="ECO:0007669"/>
    <property type="project" value="TreeGrafter"/>
</dbReference>
<feature type="transmembrane region" description="Helical" evidence="3">
    <location>
        <begin position="227"/>
        <end position="252"/>
    </location>
</feature>
<dbReference type="InterPro" id="IPR013083">
    <property type="entry name" value="Znf_RING/FYVE/PHD"/>
</dbReference>
<evidence type="ECO:0000256" key="2">
    <source>
        <dbReference type="SAM" id="MobiDB-lite"/>
    </source>
</evidence>
<name>A0A420Y749_9PEZI</name>
<keyword evidence="1" id="KW-0479">Metal-binding</keyword>
<organism evidence="5 6">
    <name type="scientific">Coniochaeta pulveracea</name>
    <dbReference type="NCBI Taxonomy" id="177199"/>
    <lineage>
        <taxon>Eukaryota</taxon>
        <taxon>Fungi</taxon>
        <taxon>Dikarya</taxon>
        <taxon>Ascomycota</taxon>
        <taxon>Pezizomycotina</taxon>
        <taxon>Sordariomycetes</taxon>
        <taxon>Sordariomycetidae</taxon>
        <taxon>Coniochaetales</taxon>
        <taxon>Coniochaetaceae</taxon>
        <taxon>Coniochaeta</taxon>
    </lineage>
</organism>
<evidence type="ECO:0000313" key="6">
    <source>
        <dbReference type="Proteomes" id="UP000275385"/>
    </source>
</evidence>
<dbReference type="EMBL" id="QVQW01000039">
    <property type="protein sequence ID" value="RKU43718.1"/>
    <property type="molecule type" value="Genomic_DNA"/>
</dbReference>
<feature type="region of interest" description="Disordered" evidence="2">
    <location>
        <begin position="300"/>
        <end position="331"/>
    </location>
</feature>
<keyword evidence="3" id="KW-1133">Transmembrane helix</keyword>
<keyword evidence="3" id="KW-0812">Transmembrane</keyword>
<dbReference type="Pfam" id="PF13639">
    <property type="entry name" value="zf-RING_2"/>
    <property type="match status" value="1"/>
</dbReference>
<dbReference type="Gene3D" id="3.30.40.10">
    <property type="entry name" value="Zinc/RING finger domain, C3HC4 (zinc finger)"/>
    <property type="match status" value="1"/>
</dbReference>
<dbReference type="InterPro" id="IPR051826">
    <property type="entry name" value="E3_ubiquitin-ligase_domain"/>
</dbReference>
<dbReference type="Proteomes" id="UP000275385">
    <property type="component" value="Unassembled WGS sequence"/>
</dbReference>
<evidence type="ECO:0000256" key="1">
    <source>
        <dbReference type="PROSITE-ProRule" id="PRU00175"/>
    </source>
</evidence>
<dbReference type="PANTHER" id="PTHR22765:SF413">
    <property type="entry name" value="FINGER DOMAIN PROTEIN, PUTATIVE (AFU_ORTHOLOGUE AFUA_1G04600)-RELATED"/>
    <property type="match status" value="1"/>
</dbReference>
<dbReference type="STRING" id="177199.A0A420Y749"/>
<evidence type="ECO:0000256" key="3">
    <source>
        <dbReference type="SAM" id="Phobius"/>
    </source>
</evidence>
<dbReference type="InterPro" id="IPR001841">
    <property type="entry name" value="Znf_RING"/>
</dbReference>
<comment type="caution">
    <text evidence="5">The sequence shown here is derived from an EMBL/GenBank/DDBJ whole genome shotgun (WGS) entry which is preliminary data.</text>
</comment>